<evidence type="ECO:0000256" key="1">
    <source>
        <dbReference type="ARBA" id="ARBA00022441"/>
    </source>
</evidence>
<accession>S9RDP7</accession>
<keyword evidence="3" id="KW-0175">Coiled coil</keyword>
<dbReference type="AlphaFoldDB" id="S9RDP7"/>
<feature type="region of interest" description="Disordered" evidence="4">
    <location>
        <begin position="188"/>
        <end position="214"/>
    </location>
</feature>
<feature type="compositionally biased region" description="Basic and acidic residues" evidence="4">
    <location>
        <begin position="192"/>
        <end position="204"/>
    </location>
</feature>
<dbReference type="RefSeq" id="XP_013019488.1">
    <property type="nucleotide sequence ID" value="XM_013164034.1"/>
</dbReference>
<evidence type="ECO:0000313" key="5">
    <source>
        <dbReference type="EMBL" id="EPX72194.1"/>
    </source>
</evidence>
<dbReference type="PANTHER" id="PTHR46093">
    <property type="entry name" value="ACYL-COA-BINDING DOMAIN-CONTAINING PROTEIN 5"/>
    <property type="match status" value="1"/>
</dbReference>
<reference evidence="5 6" key="1">
    <citation type="journal article" date="2011" name="Science">
        <title>Comparative functional genomics of the fission yeasts.</title>
        <authorList>
            <person name="Rhind N."/>
            <person name="Chen Z."/>
            <person name="Yassour M."/>
            <person name="Thompson D.A."/>
            <person name="Haas B.J."/>
            <person name="Habib N."/>
            <person name="Wapinski I."/>
            <person name="Roy S."/>
            <person name="Lin M.F."/>
            <person name="Heiman D.I."/>
            <person name="Young S.K."/>
            <person name="Furuya K."/>
            <person name="Guo Y."/>
            <person name="Pidoux A."/>
            <person name="Chen H.M."/>
            <person name="Robbertse B."/>
            <person name="Goldberg J.M."/>
            <person name="Aoki K."/>
            <person name="Bayne E.H."/>
            <person name="Berlin A.M."/>
            <person name="Desjardins C.A."/>
            <person name="Dobbs E."/>
            <person name="Dukaj L."/>
            <person name="Fan L."/>
            <person name="FitzGerald M.G."/>
            <person name="French C."/>
            <person name="Gujja S."/>
            <person name="Hansen K."/>
            <person name="Keifenheim D."/>
            <person name="Levin J.Z."/>
            <person name="Mosher R.A."/>
            <person name="Mueller C.A."/>
            <person name="Pfiffner J."/>
            <person name="Priest M."/>
            <person name="Russ C."/>
            <person name="Smialowska A."/>
            <person name="Swoboda P."/>
            <person name="Sykes S.M."/>
            <person name="Vaughn M."/>
            <person name="Vengrova S."/>
            <person name="Yoder R."/>
            <person name="Zeng Q."/>
            <person name="Allshire R."/>
            <person name="Baulcombe D."/>
            <person name="Birren B.W."/>
            <person name="Brown W."/>
            <person name="Ekwall K."/>
            <person name="Kellis M."/>
            <person name="Leatherwood J."/>
            <person name="Levin H."/>
            <person name="Margalit H."/>
            <person name="Martienssen R."/>
            <person name="Nieduszynski C.A."/>
            <person name="Spatafora J.W."/>
            <person name="Friedman N."/>
            <person name="Dalgaard J.Z."/>
            <person name="Baumann P."/>
            <person name="Niki H."/>
            <person name="Regev A."/>
            <person name="Nusbaum C."/>
        </authorList>
    </citation>
    <scope>NUCLEOTIDE SEQUENCE [LARGE SCALE GENOMIC DNA]</scope>
    <source>
        <strain evidence="6">yFS286</strain>
    </source>
</reference>
<sequence length="1072" mass="122931">MSLDNNIDANLSTHSSYNQYWSVPKVFEGEPGNDRLPSFLNGDYDFSSSREIINGRYLYFQCRQEGVPTKIFILLDLETCKARLLELDVDFERLHLSQTLSCYKNNLVLSAKRNANHVEKDQQNDCLIFITGETFEICDIMNVCDSSITSRHGYSLDTQGTDIILFGGIVNAEYSNDLLIMNLKGLSVSPDDSSKDSNNARRWSELPLQSSSPPGRCNHATVVLGNKLIIHGGRNKMGLLGDLWLLDLDTMIWTEIRPVGSFPCPRESHKFVSLGNKVYMYGGFDKNQVLSNELWCFDLDKQSWFRTKGPSIPESSANFLTINSCNDRLFLTLSLKRRDSFRFYGYECDPNRLHWNNMDAYGLPVFSHVRMNSSNIANNTVPLGKIKTNHTKNRSNASFSFYDYFEPSHKSVKSLGHRHYGSLDEQGIKSLKGMKRNSLHNRRNSDNLSLREFGQSSPFAYDVDKTITSLPIAYDDEDNRDNQSFVSVTDRLSDRSTNLQTFHFRTTDDRIAWLEEQLLFCMTQGYALKPPGHLNEIYTKGIHIHSQPLKMLESLHAMEEELSKTKFEFNRSVSNMISENAQLLAEKDASQNSVEFHIKLLQESNIDSLTRMLSERVHTLEIDVQHSLAEATSYYQRCNELERKVEELQCMNSIIKSQQVELNRNYEKLHSVFEEDGNRVGLLQTENNLLKLDVSRLSRDALDFQTKCRTLEYDNYELETKLIELCDRMEMQTNVVEASASALDVSNTAILSFEDSLRREKEENKLLHENCLSLTYHNSHLNAELERLQLENKENQKVTNQVRSDATYLKSIIHNGLSKLLSSDAEAKEKLQDSPTTKQKITHLESQLVDMQQSFEKQRINFEKTMQELILSQRQYVELKHAYSSALAEKGQLLNQMGSFTDARKADVLESQRAISGSKLSQISPRINSFDRVSLQSHLSSGINREEKAISSPVNDEVNNEDSIFSKYQRNFNNLISSEPLTTSPQQHMLHRLKMGLENQKKQLIDTPNTLSKGFDQTVVNSNQGRNDKPLQSVSDDYYANKIKQLEDDYQQAITFANCSDESFQQLNYKFI</sequence>
<dbReference type="Pfam" id="PF24681">
    <property type="entry name" value="Kelch_KLHDC2_KLHL20_DRC7"/>
    <property type="match status" value="1"/>
</dbReference>
<dbReference type="GeneID" id="25033847"/>
<dbReference type="eggNOG" id="KOG0379">
    <property type="taxonomic scope" value="Eukaryota"/>
</dbReference>
<dbReference type="SUPFAM" id="SSF117281">
    <property type="entry name" value="Kelch motif"/>
    <property type="match status" value="1"/>
</dbReference>
<dbReference type="PANTHER" id="PTHR46093:SF18">
    <property type="entry name" value="FIBRONECTIN TYPE-III DOMAIN-CONTAINING PROTEIN"/>
    <property type="match status" value="1"/>
</dbReference>
<evidence type="ECO:0000256" key="2">
    <source>
        <dbReference type="ARBA" id="ARBA00022737"/>
    </source>
</evidence>
<organism evidence="5 6">
    <name type="scientific">Schizosaccharomyces octosporus (strain yFS286)</name>
    <name type="common">Fission yeast</name>
    <name type="synonym">Octosporomyces octosporus</name>
    <dbReference type="NCBI Taxonomy" id="483514"/>
    <lineage>
        <taxon>Eukaryota</taxon>
        <taxon>Fungi</taxon>
        <taxon>Dikarya</taxon>
        <taxon>Ascomycota</taxon>
        <taxon>Taphrinomycotina</taxon>
        <taxon>Schizosaccharomycetes</taxon>
        <taxon>Schizosaccharomycetales</taxon>
        <taxon>Schizosaccharomycetaceae</taxon>
        <taxon>Schizosaccharomyces</taxon>
    </lineage>
</organism>
<feature type="coiled-coil region" evidence="3">
    <location>
        <begin position="631"/>
        <end position="658"/>
    </location>
</feature>
<dbReference type="OMA" id="CSDESFQ"/>
<dbReference type="HOGENOM" id="CLU_287452_0_0_1"/>
<evidence type="ECO:0000256" key="3">
    <source>
        <dbReference type="SAM" id="Coils"/>
    </source>
</evidence>
<protein>
    <submittedName>
        <fullName evidence="5">Cell end marker Tea3</fullName>
    </submittedName>
</protein>
<keyword evidence="6" id="KW-1185">Reference proteome</keyword>
<dbReference type="Proteomes" id="UP000016088">
    <property type="component" value="Unassembled WGS sequence"/>
</dbReference>
<keyword evidence="1" id="KW-0880">Kelch repeat</keyword>
<name>S9RDP7_SCHOY</name>
<dbReference type="Gene3D" id="2.120.10.80">
    <property type="entry name" value="Kelch-type beta propeller"/>
    <property type="match status" value="1"/>
</dbReference>
<dbReference type="VEuPathDB" id="FungiDB:SOCG_04887"/>
<evidence type="ECO:0000256" key="4">
    <source>
        <dbReference type="SAM" id="MobiDB-lite"/>
    </source>
</evidence>
<evidence type="ECO:0000313" key="6">
    <source>
        <dbReference type="Proteomes" id="UP000016088"/>
    </source>
</evidence>
<gene>
    <name evidence="5" type="ORF">SOCG_04887</name>
</gene>
<keyword evidence="2" id="KW-0677">Repeat</keyword>
<proteinExistence type="predicted"/>
<dbReference type="EMBL" id="KE503207">
    <property type="protein sequence ID" value="EPX72194.1"/>
    <property type="molecule type" value="Genomic_DNA"/>
</dbReference>
<dbReference type="OrthoDB" id="10251809at2759"/>
<dbReference type="InterPro" id="IPR015915">
    <property type="entry name" value="Kelch-typ_b-propeller"/>
</dbReference>